<dbReference type="Gene3D" id="1.10.10.10">
    <property type="entry name" value="Winged helix-like DNA-binding domain superfamily/Winged helix DNA-binding domain"/>
    <property type="match status" value="1"/>
</dbReference>
<gene>
    <name evidence="4" type="ORF">FN924_00150</name>
</gene>
<dbReference type="AlphaFoldDB" id="A0A516KBM0"/>
<dbReference type="GO" id="GO:0003700">
    <property type="term" value="F:DNA-binding transcription factor activity"/>
    <property type="evidence" value="ECO:0007669"/>
    <property type="project" value="TreeGrafter"/>
</dbReference>
<dbReference type="RefSeq" id="WP_143891544.1">
    <property type="nucleotide sequence ID" value="NZ_CP041666.1"/>
</dbReference>
<dbReference type="InterPro" id="IPR030489">
    <property type="entry name" value="TR_Rrf2-type_CS"/>
</dbReference>
<dbReference type="GO" id="GO:0005829">
    <property type="term" value="C:cytosol"/>
    <property type="evidence" value="ECO:0007669"/>
    <property type="project" value="TreeGrafter"/>
</dbReference>
<evidence type="ECO:0000313" key="4">
    <source>
        <dbReference type="EMBL" id="QDP38791.1"/>
    </source>
</evidence>
<dbReference type="InterPro" id="IPR000944">
    <property type="entry name" value="Tscrpt_reg_Rrf2"/>
</dbReference>
<dbReference type="PROSITE" id="PS51197">
    <property type="entry name" value="HTH_RRF2_2"/>
    <property type="match status" value="1"/>
</dbReference>
<dbReference type="InterPro" id="IPR036388">
    <property type="entry name" value="WH-like_DNA-bd_sf"/>
</dbReference>
<comment type="cofactor">
    <cofactor evidence="2">
        <name>[2Fe-2S] cluster</name>
        <dbReference type="ChEBI" id="CHEBI:190135"/>
    </cofactor>
</comment>
<dbReference type="Proteomes" id="UP000315215">
    <property type="component" value="Chromosome"/>
</dbReference>
<evidence type="ECO:0000313" key="5">
    <source>
        <dbReference type="Proteomes" id="UP000315215"/>
    </source>
</evidence>
<dbReference type="SUPFAM" id="SSF46785">
    <property type="entry name" value="Winged helix' DNA-binding domain"/>
    <property type="match status" value="1"/>
</dbReference>
<dbReference type="EMBL" id="CP041666">
    <property type="protein sequence ID" value="QDP38791.1"/>
    <property type="molecule type" value="Genomic_DNA"/>
</dbReference>
<evidence type="ECO:0000256" key="1">
    <source>
        <dbReference type="ARBA" id="ARBA00023125"/>
    </source>
</evidence>
<dbReference type="Pfam" id="PF02082">
    <property type="entry name" value="Rrf2"/>
    <property type="match status" value="1"/>
</dbReference>
<dbReference type="KEGG" id="aqt:FN924_00150"/>
<evidence type="ECO:0000256" key="3">
    <source>
        <dbReference type="ARBA" id="ARBA00040173"/>
    </source>
</evidence>
<proteinExistence type="predicted"/>
<reference evidence="4 5" key="1">
    <citation type="submission" date="2019-07" db="EMBL/GenBank/DDBJ databases">
        <authorList>
            <person name="Li J."/>
        </authorList>
    </citation>
    <scope>NUCLEOTIDE SEQUENCE [LARGE SCALE GENOMIC DNA]</scope>
    <source>
        <strain evidence="4 5">TKL69</strain>
    </source>
</reference>
<dbReference type="GO" id="GO:0003677">
    <property type="term" value="F:DNA binding"/>
    <property type="evidence" value="ECO:0007669"/>
    <property type="project" value="UniProtKB-KW"/>
</dbReference>
<evidence type="ECO:0000256" key="2">
    <source>
        <dbReference type="ARBA" id="ARBA00034078"/>
    </source>
</evidence>
<dbReference type="OrthoDB" id="9795923at2"/>
<dbReference type="PROSITE" id="PS01332">
    <property type="entry name" value="HTH_RRF2_1"/>
    <property type="match status" value="1"/>
</dbReference>
<dbReference type="NCBIfam" id="TIGR00738">
    <property type="entry name" value="rrf2_super"/>
    <property type="match status" value="1"/>
</dbReference>
<dbReference type="InterPro" id="IPR036390">
    <property type="entry name" value="WH_DNA-bd_sf"/>
</dbReference>
<dbReference type="PANTHER" id="PTHR33221">
    <property type="entry name" value="WINGED HELIX-TURN-HELIX TRANSCRIPTIONAL REGULATOR, RRF2 FAMILY"/>
    <property type="match status" value="1"/>
</dbReference>
<keyword evidence="5" id="KW-1185">Reference proteome</keyword>
<dbReference type="PANTHER" id="PTHR33221:SF4">
    <property type="entry name" value="HTH-TYPE TRANSCRIPTIONAL REPRESSOR NSRR"/>
    <property type="match status" value="1"/>
</dbReference>
<name>A0A516KBM0_9BACI</name>
<keyword evidence="1" id="KW-0238">DNA-binding</keyword>
<accession>A0A516KBM0</accession>
<protein>
    <recommendedName>
        <fullName evidence="3">HTH-type transcriptional regulator NsrR</fullName>
    </recommendedName>
</protein>
<organism evidence="4 5">
    <name type="scientific">Radiobacillus deserti</name>
    <dbReference type="NCBI Taxonomy" id="2594883"/>
    <lineage>
        <taxon>Bacteria</taxon>
        <taxon>Bacillati</taxon>
        <taxon>Bacillota</taxon>
        <taxon>Bacilli</taxon>
        <taxon>Bacillales</taxon>
        <taxon>Bacillaceae</taxon>
        <taxon>Radiobacillus</taxon>
    </lineage>
</organism>
<sequence>MKLKKYTDYALRVLIYTASKEDNQLASITEVSETFSISKEHIRKIVHQLTKLGLLETIRGRGGGIKLAKPPEDINIGRIVRILEQDFVLLECFDKDMNECVITPSCKLKHALNKALAAFFSVLDEYTLDQLVANKDELRLLMDLK</sequence>